<reference evidence="12" key="1">
    <citation type="journal article" date="2021" name="Nat. Commun.">
        <title>Genetic determinants of endophytism in the Arabidopsis root mycobiome.</title>
        <authorList>
            <person name="Mesny F."/>
            <person name="Miyauchi S."/>
            <person name="Thiergart T."/>
            <person name="Pickel B."/>
            <person name="Atanasova L."/>
            <person name="Karlsson M."/>
            <person name="Huettel B."/>
            <person name="Barry K.W."/>
            <person name="Haridas S."/>
            <person name="Chen C."/>
            <person name="Bauer D."/>
            <person name="Andreopoulos W."/>
            <person name="Pangilinan J."/>
            <person name="LaButti K."/>
            <person name="Riley R."/>
            <person name="Lipzen A."/>
            <person name="Clum A."/>
            <person name="Drula E."/>
            <person name="Henrissat B."/>
            <person name="Kohler A."/>
            <person name="Grigoriev I.V."/>
            <person name="Martin F.M."/>
            <person name="Hacquard S."/>
        </authorList>
    </citation>
    <scope>NUCLEOTIDE SEQUENCE</scope>
    <source>
        <strain evidence="12">MPI-SDFR-AT-0117</strain>
    </source>
</reference>
<dbReference type="InterPro" id="IPR007128">
    <property type="entry name" value="PMF1/Nnf1"/>
</dbReference>
<organism evidence="12 13">
    <name type="scientific">Plectosphaerella plurivora</name>
    <dbReference type="NCBI Taxonomy" id="936078"/>
    <lineage>
        <taxon>Eukaryota</taxon>
        <taxon>Fungi</taxon>
        <taxon>Dikarya</taxon>
        <taxon>Ascomycota</taxon>
        <taxon>Pezizomycotina</taxon>
        <taxon>Sordariomycetes</taxon>
        <taxon>Hypocreomycetidae</taxon>
        <taxon>Glomerellales</taxon>
        <taxon>Plectosphaerellaceae</taxon>
        <taxon>Plectosphaerella</taxon>
    </lineage>
</organism>
<evidence type="ECO:0000256" key="11">
    <source>
        <dbReference type="SAM" id="MobiDB-lite"/>
    </source>
</evidence>
<comment type="caution">
    <text evidence="12">The sequence shown here is derived from an EMBL/GenBank/DDBJ whole genome shotgun (WGS) entry which is preliminary data.</text>
</comment>
<dbReference type="GO" id="GO:0000444">
    <property type="term" value="C:MIS12/MIND type complex"/>
    <property type="evidence" value="ECO:0007669"/>
    <property type="project" value="InterPro"/>
</dbReference>
<keyword evidence="3" id="KW-0158">Chromosome</keyword>
<keyword evidence="4" id="KW-0132">Cell division</keyword>
<feature type="region of interest" description="Disordered" evidence="11">
    <location>
        <begin position="1"/>
        <end position="74"/>
    </location>
</feature>
<evidence type="ECO:0000256" key="4">
    <source>
        <dbReference type="ARBA" id="ARBA00022618"/>
    </source>
</evidence>
<protein>
    <submittedName>
        <fullName evidence="12">Nnf1-domain-containing protein</fullName>
    </submittedName>
</protein>
<feature type="compositionally biased region" description="Low complexity" evidence="11">
    <location>
        <begin position="1"/>
        <end position="31"/>
    </location>
</feature>
<evidence type="ECO:0000256" key="6">
    <source>
        <dbReference type="ARBA" id="ARBA00022838"/>
    </source>
</evidence>
<evidence type="ECO:0000256" key="1">
    <source>
        <dbReference type="ARBA" id="ARBA00004123"/>
    </source>
</evidence>
<evidence type="ECO:0000256" key="10">
    <source>
        <dbReference type="SAM" id="Coils"/>
    </source>
</evidence>
<sequence>MAFPAPETELPTSTATATATDAIAGASDEPPQASPDPAPQPTTEAPAPQDPQPSEATVPASPPLPQKHTPVTPGARATRLLEVYDSVLRRTLARVDYDNFAACFPTVATYAPNALRNVQKQMVDYLDDRCNKDFHTILEERDVIRKINELESLVQDAERRRREHASDAPPPVPPHTLPPETILRAHLHPHLAQQHSHLGAALANTKLENEKLFEDIKAQREEVQTLLAALESVVADVDGANALLAEVAPELAAEARRADVEMTGM</sequence>
<dbReference type="OrthoDB" id="18453at2759"/>
<keyword evidence="10" id="KW-0175">Coiled coil</keyword>
<evidence type="ECO:0000256" key="9">
    <source>
        <dbReference type="ARBA" id="ARBA00023328"/>
    </source>
</evidence>
<feature type="compositionally biased region" description="Basic and acidic residues" evidence="11">
    <location>
        <begin position="156"/>
        <end position="166"/>
    </location>
</feature>
<keyword evidence="13" id="KW-1185">Reference proteome</keyword>
<dbReference type="EMBL" id="JAGSXJ010000040">
    <property type="protein sequence ID" value="KAH6664322.1"/>
    <property type="molecule type" value="Genomic_DNA"/>
</dbReference>
<dbReference type="AlphaFoldDB" id="A0A9P8V207"/>
<gene>
    <name evidence="12" type="ORF">F5X68DRAFT_217674</name>
</gene>
<evidence type="ECO:0000256" key="5">
    <source>
        <dbReference type="ARBA" id="ARBA00022776"/>
    </source>
</evidence>
<evidence type="ECO:0000256" key="2">
    <source>
        <dbReference type="ARBA" id="ARBA00004629"/>
    </source>
</evidence>
<dbReference type="PANTHER" id="PTHR15459:SF3">
    <property type="entry name" value="POLYAMINE-MODULATED FACTOR 1"/>
    <property type="match status" value="1"/>
</dbReference>
<name>A0A9P8V207_9PEZI</name>
<proteinExistence type="predicted"/>
<dbReference type="Pfam" id="PF03980">
    <property type="entry name" value="Nnf1"/>
    <property type="match status" value="1"/>
</dbReference>
<comment type="subcellular location">
    <subcellularLocation>
        <location evidence="2">Chromosome</location>
        <location evidence="2">Centromere</location>
        <location evidence="2">Kinetochore</location>
    </subcellularLocation>
    <subcellularLocation>
        <location evidence="1">Nucleus</location>
    </subcellularLocation>
</comment>
<evidence type="ECO:0000313" key="12">
    <source>
        <dbReference type="EMBL" id="KAH6664322.1"/>
    </source>
</evidence>
<keyword evidence="9" id="KW-0137">Centromere</keyword>
<dbReference type="GO" id="GO:0005634">
    <property type="term" value="C:nucleus"/>
    <property type="evidence" value="ECO:0007669"/>
    <property type="project" value="UniProtKB-SubCell"/>
</dbReference>
<accession>A0A9P8V207</accession>
<evidence type="ECO:0000256" key="7">
    <source>
        <dbReference type="ARBA" id="ARBA00023242"/>
    </source>
</evidence>
<keyword evidence="5" id="KW-0498">Mitosis</keyword>
<evidence type="ECO:0000256" key="3">
    <source>
        <dbReference type="ARBA" id="ARBA00022454"/>
    </source>
</evidence>
<keyword evidence="8" id="KW-0131">Cell cycle</keyword>
<evidence type="ECO:0000256" key="8">
    <source>
        <dbReference type="ARBA" id="ARBA00023306"/>
    </source>
</evidence>
<keyword evidence="7" id="KW-0539">Nucleus</keyword>
<dbReference type="GO" id="GO:0007059">
    <property type="term" value="P:chromosome segregation"/>
    <property type="evidence" value="ECO:0007669"/>
    <property type="project" value="TreeGrafter"/>
</dbReference>
<feature type="region of interest" description="Disordered" evidence="11">
    <location>
        <begin position="156"/>
        <end position="175"/>
    </location>
</feature>
<evidence type="ECO:0000313" key="13">
    <source>
        <dbReference type="Proteomes" id="UP000770015"/>
    </source>
</evidence>
<dbReference type="GO" id="GO:0051301">
    <property type="term" value="P:cell division"/>
    <property type="evidence" value="ECO:0007669"/>
    <property type="project" value="UniProtKB-KW"/>
</dbReference>
<dbReference type="PANTHER" id="PTHR15459">
    <property type="entry name" value="POLYAMINE-MODULATED FACTOR 1"/>
    <property type="match status" value="1"/>
</dbReference>
<keyword evidence="6" id="KW-0995">Kinetochore</keyword>
<dbReference type="Proteomes" id="UP000770015">
    <property type="component" value="Unassembled WGS sequence"/>
</dbReference>
<feature type="coiled-coil region" evidence="10">
    <location>
        <begin position="202"/>
        <end position="233"/>
    </location>
</feature>